<keyword evidence="1" id="KW-0732">Signal</keyword>
<dbReference type="AlphaFoldDB" id="A0A915J156"/>
<feature type="domain" description="Chitin-binding type-2" evidence="2">
    <location>
        <begin position="187"/>
        <end position="247"/>
    </location>
</feature>
<dbReference type="SMART" id="SM00494">
    <property type="entry name" value="ChtBD2"/>
    <property type="match status" value="4"/>
</dbReference>
<name>A0A915J156_ROMCU</name>
<evidence type="ECO:0000313" key="3">
    <source>
        <dbReference type="Proteomes" id="UP000887565"/>
    </source>
</evidence>
<feature type="domain" description="Chitin-binding type-2" evidence="2">
    <location>
        <begin position="255"/>
        <end position="319"/>
    </location>
</feature>
<evidence type="ECO:0000259" key="2">
    <source>
        <dbReference type="PROSITE" id="PS50940"/>
    </source>
</evidence>
<dbReference type="WBParaSite" id="nRc.2.0.1.t20196-RA">
    <property type="protein sequence ID" value="nRc.2.0.1.t20196-RA"/>
    <property type="gene ID" value="nRc.2.0.1.g20196"/>
</dbReference>
<organism evidence="3 4">
    <name type="scientific">Romanomermis culicivorax</name>
    <name type="common">Nematode worm</name>
    <dbReference type="NCBI Taxonomy" id="13658"/>
    <lineage>
        <taxon>Eukaryota</taxon>
        <taxon>Metazoa</taxon>
        <taxon>Ecdysozoa</taxon>
        <taxon>Nematoda</taxon>
        <taxon>Enoplea</taxon>
        <taxon>Dorylaimia</taxon>
        <taxon>Mermithida</taxon>
        <taxon>Mermithoidea</taxon>
        <taxon>Mermithidae</taxon>
        <taxon>Romanomermis</taxon>
    </lineage>
</organism>
<accession>A0A915J156</accession>
<sequence length="320" mass="36295">MKFIAICVFSLVYFDRSLCRRSFCETRPDGYYQQGVCSEKFIRCQQGQTARYVCQYEDEIFDQQKNRCTLKASVPKCQNTYHQKTKNRAKIARDDSREAMGDFGYSDGSAGDSFYDGGEDSDNFCWQKEDGNYEVAPCIGTYIKCQNFRSIRYACREPGFIFSHDRGTCVTQASVPKCLSHQSSSLKQNCESSQLSEETAHQLWPCHSAFGLCNRGVFSAMSCRPGKVFDSSRGKCVSPAYNSECSGLEHQSSLGQFCEMYAETKYTRNYLVPYGACADRLVDCSRFPPSMVYCRPGEIFDAYHKQKCLPADQVAECGYK</sequence>
<reference evidence="4" key="1">
    <citation type="submission" date="2022-11" db="UniProtKB">
        <authorList>
            <consortium name="WormBaseParasite"/>
        </authorList>
    </citation>
    <scope>IDENTIFICATION</scope>
</reference>
<keyword evidence="3" id="KW-1185">Reference proteome</keyword>
<dbReference type="PROSITE" id="PS50940">
    <property type="entry name" value="CHIT_BIND_II"/>
    <property type="match status" value="3"/>
</dbReference>
<dbReference type="Proteomes" id="UP000887565">
    <property type="component" value="Unplaced"/>
</dbReference>
<dbReference type="InterPro" id="IPR036508">
    <property type="entry name" value="Chitin-bd_dom_sf"/>
</dbReference>
<evidence type="ECO:0000313" key="4">
    <source>
        <dbReference type="WBParaSite" id="nRc.2.0.1.t20196-RA"/>
    </source>
</evidence>
<feature type="signal peptide" evidence="1">
    <location>
        <begin position="1"/>
        <end position="19"/>
    </location>
</feature>
<dbReference type="GO" id="GO:0008061">
    <property type="term" value="F:chitin binding"/>
    <property type="evidence" value="ECO:0007669"/>
    <property type="project" value="InterPro"/>
</dbReference>
<proteinExistence type="predicted"/>
<feature type="chain" id="PRO_5037272297" evidence="1">
    <location>
        <begin position="20"/>
        <end position="320"/>
    </location>
</feature>
<protein>
    <submittedName>
        <fullName evidence="4">Chitin-binding type-2 domain-containing protein</fullName>
    </submittedName>
</protein>
<dbReference type="InterPro" id="IPR002557">
    <property type="entry name" value="Chitin-bd_dom"/>
</dbReference>
<feature type="domain" description="Chitin-binding type-2" evidence="2">
    <location>
        <begin position="21"/>
        <end position="79"/>
    </location>
</feature>
<evidence type="ECO:0000256" key="1">
    <source>
        <dbReference type="SAM" id="SignalP"/>
    </source>
</evidence>
<dbReference type="SUPFAM" id="SSF57625">
    <property type="entry name" value="Invertebrate chitin-binding proteins"/>
    <property type="match status" value="3"/>
</dbReference>
<dbReference type="GO" id="GO:0005576">
    <property type="term" value="C:extracellular region"/>
    <property type="evidence" value="ECO:0007669"/>
    <property type="project" value="InterPro"/>
</dbReference>
<dbReference type="Pfam" id="PF01607">
    <property type="entry name" value="CBM_14"/>
    <property type="match status" value="2"/>
</dbReference>